<evidence type="ECO:0000256" key="3">
    <source>
        <dbReference type="ARBA" id="ARBA00022801"/>
    </source>
</evidence>
<dbReference type="GO" id="GO:0047617">
    <property type="term" value="F:fatty acyl-CoA hydrolase activity"/>
    <property type="evidence" value="ECO:0007669"/>
    <property type="project" value="TreeGrafter"/>
</dbReference>
<sequence>MAGSTAYKHMLGPTVQTMGRIQDRGFYAVTASVDQLDMLAPLNPARDLRVSGHVIYTGRSSMEVAVRIESIGLGLPDETVLIAASCRDAHTHKARFVNPLTMSTPEERSLHAISERTFGPSPHFNYHPYGLTCAPIDLKERRASSALRSLSLVPPSSAEAEALHSFHLRNGHGPPGLTHDANALEEEQKVWIGDTTLENCMIMFPQERKCVVHFFYICFAAIHERVCA</sequence>
<keyword evidence="2" id="KW-0677">Repeat</keyword>
<evidence type="ECO:0000256" key="1">
    <source>
        <dbReference type="ARBA" id="ARBA00010458"/>
    </source>
</evidence>
<dbReference type="GO" id="GO:0006637">
    <property type="term" value="P:acyl-CoA metabolic process"/>
    <property type="evidence" value="ECO:0007669"/>
    <property type="project" value="TreeGrafter"/>
</dbReference>
<keyword evidence="7" id="KW-1185">Reference proteome</keyword>
<evidence type="ECO:0000256" key="2">
    <source>
        <dbReference type="ARBA" id="ARBA00022737"/>
    </source>
</evidence>
<evidence type="ECO:0000259" key="5">
    <source>
        <dbReference type="PROSITE" id="PS51770"/>
    </source>
</evidence>
<dbReference type="GO" id="GO:0005739">
    <property type="term" value="C:mitochondrion"/>
    <property type="evidence" value="ECO:0007669"/>
    <property type="project" value="TreeGrafter"/>
</dbReference>
<dbReference type="Pfam" id="PF03061">
    <property type="entry name" value="4HBT"/>
    <property type="match status" value="1"/>
</dbReference>
<feature type="domain" description="HotDog ACOT-type" evidence="5">
    <location>
        <begin position="1"/>
        <end position="102"/>
    </location>
</feature>
<organism evidence="6 7">
    <name type="scientific">Asterophora parasitica</name>
    <dbReference type="NCBI Taxonomy" id="117018"/>
    <lineage>
        <taxon>Eukaryota</taxon>
        <taxon>Fungi</taxon>
        <taxon>Dikarya</taxon>
        <taxon>Basidiomycota</taxon>
        <taxon>Agaricomycotina</taxon>
        <taxon>Agaricomycetes</taxon>
        <taxon>Agaricomycetidae</taxon>
        <taxon>Agaricales</taxon>
        <taxon>Tricholomatineae</taxon>
        <taxon>Lyophyllaceae</taxon>
        <taxon>Asterophora</taxon>
    </lineage>
</organism>
<dbReference type="InterPro" id="IPR033120">
    <property type="entry name" value="HOTDOG_ACOT"/>
</dbReference>
<comment type="similarity">
    <text evidence="1">Belongs to the acyl coenzyme A hydrolase family.</text>
</comment>
<accession>A0A9P7KBH0</accession>
<reference evidence="6" key="2">
    <citation type="submission" date="2021-10" db="EMBL/GenBank/DDBJ databases">
        <title>Phylogenomics reveals ancestral predisposition of the termite-cultivated fungus Termitomyces towards a domesticated lifestyle.</title>
        <authorList>
            <person name="Auxier B."/>
            <person name="Grum-Grzhimaylo A."/>
            <person name="Cardenas M.E."/>
            <person name="Lodge J.D."/>
            <person name="Laessoe T."/>
            <person name="Pedersen O."/>
            <person name="Smith M.E."/>
            <person name="Kuyper T.W."/>
            <person name="Franco-Molano E.A."/>
            <person name="Baroni T.J."/>
            <person name="Aanen D.K."/>
        </authorList>
    </citation>
    <scope>NUCLEOTIDE SEQUENCE</scope>
    <source>
        <strain evidence="6">AP01</strain>
        <tissue evidence="6">Mycelium</tissue>
    </source>
</reference>
<dbReference type="PANTHER" id="PTHR12655:SF0">
    <property type="entry name" value="ACYL-COENZYME A THIOESTERASE 9, MITOCHONDRIAL"/>
    <property type="match status" value="1"/>
</dbReference>
<comment type="caution">
    <text evidence="6">The sequence shown here is derived from an EMBL/GenBank/DDBJ whole genome shotgun (WGS) entry which is preliminary data.</text>
</comment>
<dbReference type="OrthoDB" id="331699at2759"/>
<proteinExistence type="inferred from homology"/>
<protein>
    <recommendedName>
        <fullName evidence="5">HotDog ACOT-type domain-containing protein</fullName>
    </recommendedName>
</protein>
<evidence type="ECO:0000313" key="7">
    <source>
        <dbReference type="Proteomes" id="UP000775547"/>
    </source>
</evidence>
<gene>
    <name evidence="6" type="ORF">DXG03_008187</name>
</gene>
<keyword evidence="4" id="KW-0809">Transit peptide</keyword>
<dbReference type="InterPro" id="IPR006683">
    <property type="entry name" value="Thioestr_dom"/>
</dbReference>
<dbReference type="PANTHER" id="PTHR12655">
    <property type="entry name" value="ACYL-COA THIOESTERASE"/>
    <property type="match status" value="1"/>
</dbReference>
<dbReference type="PROSITE" id="PS51770">
    <property type="entry name" value="HOTDOG_ACOT"/>
    <property type="match status" value="1"/>
</dbReference>
<dbReference type="EMBL" id="JABCKV010000066">
    <property type="protein sequence ID" value="KAG5644533.1"/>
    <property type="molecule type" value="Genomic_DNA"/>
</dbReference>
<evidence type="ECO:0000313" key="6">
    <source>
        <dbReference type="EMBL" id="KAG5644533.1"/>
    </source>
</evidence>
<reference evidence="6" key="1">
    <citation type="submission" date="2020-07" db="EMBL/GenBank/DDBJ databases">
        <authorList>
            <person name="Nieuwenhuis M."/>
            <person name="Van De Peppel L.J.J."/>
        </authorList>
    </citation>
    <scope>NUCLEOTIDE SEQUENCE</scope>
    <source>
        <strain evidence="6">AP01</strain>
        <tissue evidence="6">Mycelium</tissue>
    </source>
</reference>
<evidence type="ECO:0000256" key="4">
    <source>
        <dbReference type="ARBA" id="ARBA00022946"/>
    </source>
</evidence>
<dbReference type="AlphaFoldDB" id="A0A9P7KBH0"/>
<dbReference type="SUPFAM" id="SSF54637">
    <property type="entry name" value="Thioesterase/thiol ester dehydrase-isomerase"/>
    <property type="match status" value="1"/>
</dbReference>
<dbReference type="Gene3D" id="3.10.129.10">
    <property type="entry name" value="Hotdog Thioesterase"/>
    <property type="match status" value="1"/>
</dbReference>
<name>A0A9P7KBH0_9AGAR</name>
<dbReference type="InterPro" id="IPR029069">
    <property type="entry name" value="HotDog_dom_sf"/>
</dbReference>
<keyword evidence="3" id="KW-0378">Hydrolase</keyword>
<dbReference type="Proteomes" id="UP000775547">
    <property type="component" value="Unassembled WGS sequence"/>
</dbReference>